<protein>
    <submittedName>
        <fullName evidence="3">FecR domain-containing protein</fullName>
    </submittedName>
</protein>
<dbReference type="EMBL" id="JBBEUB010000012">
    <property type="protein sequence ID" value="MEJ2905484.1"/>
    <property type="molecule type" value="Genomic_DNA"/>
</dbReference>
<proteinExistence type="predicted"/>
<dbReference type="RefSeq" id="WP_172659325.1">
    <property type="nucleotide sequence ID" value="NZ_CBFGNQ010000013.1"/>
</dbReference>
<feature type="domain" description="FecR protein" evidence="1">
    <location>
        <begin position="126"/>
        <end position="217"/>
    </location>
</feature>
<organism evidence="3 4">
    <name type="scientific">Pedobacter panaciterrae</name>
    <dbReference type="NCBI Taxonomy" id="363849"/>
    <lineage>
        <taxon>Bacteria</taxon>
        <taxon>Pseudomonadati</taxon>
        <taxon>Bacteroidota</taxon>
        <taxon>Sphingobacteriia</taxon>
        <taxon>Sphingobacteriales</taxon>
        <taxon>Sphingobacteriaceae</taxon>
        <taxon>Pedobacter</taxon>
    </lineage>
</organism>
<sequence>MIDRSLFNVEDFLVDNTFQLYCAGTDKLCISYWENYIKAHPEQETVIAEAKRLYVILSGNKKPLNKQVDLLKNNIEPQNEADIIPIHKNYMWLKIAAAVLLMVGVAVIFKNNPKENTPKVSLVTNFSTKGGEKKKITLSDGSVVLLNAKSTLTLDKNFNEKNREVNLVGEAFFDVTHNKSKPFKVHTEDFDINVLGTSFNVKIYPGEATSETVLIKGLIVMEGKGTKGSSITLRPSQKVTFYKKVDELPSNIKPQKPSVVHPQIAINQYTKVNDSTIVEMAWTQNRLEILDQTFAEVKGDLERWYNVEIIFNDREVEKYRFTATFRHENIEQALKAFQDAEHFKYEIKGNQITISK</sequence>
<feature type="domain" description="Protein FecR C-terminal" evidence="2">
    <location>
        <begin position="291"/>
        <end position="354"/>
    </location>
</feature>
<dbReference type="Gene3D" id="3.55.50.30">
    <property type="match status" value="1"/>
</dbReference>
<dbReference type="PANTHER" id="PTHR30273">
    <property type="entry name" value="PERIPLASMIC SIGNAL SENSOR AND SIGMA FACTOR ACTIVATOR FECR-RELATED"/>
    <property type="match status" value="1"/>
</dbReference>
<accession>A0ABU8NU71</accession>
<evidence type="ECO:0000259" key="1">
    <source>
        <dbReference type="Pfam" id="PF04773"/>
    </source>
</evidence>
<dbReference type="InterPro" id="IPR006860">
    <property type="entry name" value="FecR"/>
</dbReference>
<dbReference type="Pfam" id="PF04773">
    <property type="entry name" value="FecR"/>
    <property type="match status" value="1"/>
</dbReference>
<evidence type="ECO:0000259" key="2">
    <source>
        <dbReference type="Pfam" id="PF16344"/>
    </source>
</evidence>
<dbReference type="PIRSF" id="PIRSF018266">
    <property type="entry name" value="FecR"/>
    <property type="match status" value="1"/>
</dbReference>
<evidence type="ECO:0000313" key="3">
    <source>
        <dbReference type="EMBL" id="MEJ2905484.1"/>
    </source>
</evidence>
<evidence type="ECO:0000313" key="4">
    <source>
        <dbReference type="Proteomes" id="UP001378956"/>
    </source>
</evidence>
<dbReference type="Pfam" id="PF16344">
    <property type="entry name" value="FecR_C"/>
    <property type="match status" value="1"/>
</dbReference>
<name>A0ABU8NU71_9SPHI</name>
<dbReference type="PANTHER" id="PTHR30273:SF2">
    <property type="entry name" value="PROTEIN FECR"/>
    <property type="match status" value="1"/>
</dbReference>
<reference evidence="3 4" key="1">
    <citation type="submission" date="2024-03" db="EMBL/GenBank/DDBJ databases">
        <title>Sequence of Lycoming College Course Isolates.</title>
        <authorList>
            <person name="Plotts O."/>
            <person name="Newman J."/>
        </authorList>
    </citation>
    <scope>NUCLEOTIDE SEQUENCE [LARGE SCALE GENOMIC DNA]</scope>
    <source>
        <strain evidence="3 4">CJB-3</strain>
    </source>
</reference>
<comment type="caution">
    <text evidence="3">The sequence shown here is derived from an EMBL/GenBank/DDBJ whole genome shotgun (WGS) entry which is preliminary data.</text>
</comment>
<dbReference type="Gene3D" id="2.60.120.1440">
    <property type="match status" value="1"/>
</dbReference>
<dbReference type="InterPro" id="IPR012373">
    <property type="entry name" value="Ferrdict_sens_TM"/>
</dbReference>
<gene>
    <name evidence="3" type="ORF">WAE58_23770</name>
</gene>
<keyword evidence="4" id="KW-1185">Reference proteome</keyword>
<dbReference type="Proteomes" id="UP001378956">
    <property type="component" value="Unassembled WGS sequence"/>
</dbReference>
<dbReference type="InterPro" id="IPR032508">
    <property type="entry name" value="FecR_C"/>
</dbReference>